<dbReference type="Gene3D" id="1.20.870.10">
    <property type="entry name" value="Son of sevenless (SoS) protein Chain: S domain 1"/>
    <property type="match status" value="1"/>
</dbReference>
<dbReference type="SUPFAM" id="SSF48366">
    <property type="entry name" value="Ras GEF"/>
    <property type="match status" value="1"/>
</dbReference>
<dbReference type="OrthoDB" id="10254377at2759"/>
<dbReference type="PANTHER" id="PTHR23113:SF368">
    <property type="entry name" value="CELL DIVISION CONTROL PROTEIN 25"/>
    <property type="match status" value="1"/>
</dbReference>
<sequence>MYNAYVYRTLMKELKNRFFMGIPNEIQNEEKQLEEYKEKIMRPIQLNVVKNLRSWMKMYWEEDFLGEEGVQKQLETWVQQMQTESKKYSWYGLLAETVGNEWKRLKKHGSKPRVVEKDYLAVEIPKKFSFQNLSPDELADQITLMDFRIFRKIGARECIGQAWKKKDNRVKSPNILAMIQQFNNLSTFVQIHILREKTLRDRVKAIKRIIKMGEQFRASRNYNSLCALFGALNCQPIHRLKLAWEKVPEKQKQVFEEFMVIFSRDFNHRNLRQLFRNAPAPCIPHIAIFLQDLVLIDDGHEDKKEVENLGGRKMVNFSKSQKMADRIKNIQMYQQHPYTDIKENEVVQRILLEEFAKLKDVTEEDIWDMSTEVKKADERDKARLF</sequence>
<dbReference type="InterPro" id="IPR023578">
    <property type="entry name" value="Ras_GEF_dom_sf"/>
</dbReference>
<dbReference type="PANTHER" id="PTHR23113">
    <property type="entry name" value="GUANINE NUCLEOTIDE EXCHANGE FACTOR"/>
    <property type="match status" value="1"/>
</dbReference>
<organism evidence="4 5">
    <name type="scientific">Reticulomyxa filosa</name>
    <dbReference type="NCBI Taxonomy" id="46433"/>
    <lineage>
        <taxon>Eukaryota</taxon>
        <taxon>Sar</taxon>
        <taxon>Rhizaria</taxon>
        <taxon>Retaria</taxon>
        <taxon>Foraminifera</taxon>
        <taxon>Monothalamids</taxon>
        <taxon>Reticulomyxidae</taxon>
        <taxon>Reticulomyxa</taxon>
    </lineage>
</organism>
<dbReference type="Gene3D" id="1.10.840.10">
    <property type="entry name" value="Ras guanine-nucleotide exchange factors catalytic domain"/>
    <property type="match status" value="1"/>
</dbReference>
<dbReference type="SMART" id="SM00147">
    <property type="entry name" value="RasGEF"/>
    <property type="match status" value="1"/>
</dbReference>
<dbReference type="PROSITE" id="PS50009">
    <property type="entry name" value="RASGEF_CAT"/>
    <property type="match status" value="1"/>
</dbReference>
<dbReference type="EMBL" id="ASPP01010482">
    <property type="protein sequence ID" value="ETO22779.1"/>
    <property type="molecule type" value="Genomic_DNA"/>
</dbReference>
<dbReference type="OMA" id="KIWAFKP"/>
<evidence type="ECO:0000313" key="5">
    <source>
        <dbReference type="Proteomes" id="UP000023152"/>
    </source>
</evidence>
<dbReference type="Proteomes" id="UP000023152">
    <property type="component" value="Unassembled WGS sequence"/>
</dbReference>
<proteinExistence type="predicted"/>
<dbReference type="AlphaFoldDB" id="X6NAI2"/>
<feature type="domain" description="Ras-GEF" evidence="3">
    <location>
        <begin position="134"/>
        <end position="376"/>
    </location>
</feature>
<evidence type="ECO:0000256" key="2">
    <source>
        <dbReference type="PROSITE-ProRule" id="PRU00168"/>
    </source>
</evidence>
<accession>X6NAI2</accession>
<evidence type="ECO:0000259" key="3">
    <source>
        <dbReference type="PROSITE" id="PS50009"/>
    </source>
</evidence>
<comment type="caution">
    <text evidence="4">The sequence shown here is derived from an EMBL/GenBank/DDBJ whole genome shotgun (WGS) entry which is preliminary data.</text>
</comment>
<evidence type="ECO:0000256" key="1">
    <source>
        <dbReference type="ARBA" id="ARBA00022658"/>
    </source>
</evidence>
<protein>
    <recommendedName>
        <fullName evidence="3">Ras-GEF domain-containing protein</fullName>
    </recommendedName>
</protein>
<dbReference type="InterPro" id="IPR036964">
    <property type="entry name" value="RASGEF_cat_dom_sf"/>
</dbReference>
<dbReference type="InterPro" id="IPR008937">
    <property type="entry name" value="Ras-like_GEF"/>
</dbReference>
<keyword evidence="5" id="KW-1185">Reference proteome</keyword>
<dbReference type="GO" id="GO:0007265">
    <property type="term" value="P:Ras protein signal transduction"/>
    <property type="evidence" value="ECO:0007669"/>
    <property type="project" value="TreeGrafter"/>
</dbReference>
<keyword evidence="1 2" id="KW-0344">Guanine-nucleotide releasing factor</keyword>
<dbReference type="CDD" id="cd00155">
    <property type="entry name" value="RasGEF"/>
    <property type="match status" value="1"/>
</dbReference>
<dbReference type="Pfam" id="PF00617">
    <property type="entry name" value="RasGEF"/>
    <property type="match status" value="1"/>
</dbReference>
<reference evidence="4 5" key="1">
    <citation type="journal article" date="2013" name="Curr. Biol.">
        <title>The Genome of the Foraminiferan Reticulomyxa filosa.</title>
        <authorList>
            <person name="Glockner G."/>
            <person name="Hulsmann N."/>
            <person name="Schleicher M."/>
            <person name="Noegel A.A."/>
            <person name="Eichinger L."/>
            <person name="Gallinger C."/>
            <person name="Pawlowski J."/>
            <person name="Sierra R."/>
            <person name="Euteneuer U."/>
            <person name="Pillet L."/>
            <person name="Moustafa A."/>
            <person name="Platzer M."/>
            <person name="Groth M."/>
            <person name="Szafranski K."/>
            <person name="Schliwa M."/>
        </authorList>
    </citation>
    <scope>NUCLEOTIDE SEQUENCE [LARGE SCALE GENOMIC DNA]</scope>
</reference>
<dbReference type="GO" id="GO:0005886">
    <property type="term" value="C:plasma membrane"/>
    <property type="evidence" value="ECO:0007669"/>
    <property type="project" value="TreeGrafter"/>
</dbReference>
<dbReference type="InterPro" id="IPR001895">
    <property type="entry name" value="RASGEF_cat_dom"/>
</dbReference>
<evidence type="ECO:0000313" key="4">
    <source>
        <dbReference type="EMBL" id="ETO22779.1"/>
    </source>
</evidence>
<name>X6NAI2_RETFI</name>
<gene>
    <name evidence="4" type="ORF">RFI_14414</name>
</gene>
<dbReference type="GO" id="GO:0005085">
    <property type="term" value="F:guanyl-nucleotide exchange factor activity"/>
    <property type="evidence" value="ECO:0007669"/>
    <property type="project" value="UniProtKB-KW"/>
</dbReference>